<name>A0ABR1ILY9_9AGAR</name>
<sequence length="214" mass="25512">MKDTDVRGLSEKVLSKEEAARREELRERAVTEQELGEDELYLEEEGVYHRVQGESKNKLSWIWWDQWELKSDSDDLDYVNAVRVEYCKAKARMDRWREEVMLLKEELRRMIDYALWKSEWWLERRSGKDDIIYEGLVLNESAVTADLVEGINAFSLQQARFQLERTKDLEVSWLPLMEHAEKVLRRAPDIGILSYELKDTERDIEVARRAEENV</sequence>
<dbReference type="EMBL" id="JBANRG010000096">
    <property type="protein sequence ID" value="KAK7436258.1"/>
    <property type="molecule type" value="Genomic_DNA"/>
</dbReference>
<evidence type="ECO:0000313" key="1">
    <source>
        <dbReference type="EMBL" id="KAK7436258.1"/>
    </source>
</evidence>
<accession>A0ABR1ILY9</accession>
<proteinExistence type="predicted"/>
<keyword evidence="2" id="KW-1185">Reference proteome</keyword>
<dbReference type="Proteomes" id="UP001498398">
    <property type="component" value="Unassembled WGS sequence"/>
</dbReference>
<comment type="caution">
    <text evidence="1">The sequence shown here is derived from an EMBL/GenBank/DDBJ whole genome shotgun (WGS) entry which is preliminary data.</text>
</comment>
<protein>
    <submittedName>
        <fullName evidence="1">Uncharacterized protein</fullName>
    </submittedName>
</protein>
<reference evidence="1 2" key="1">
    <citation type="submission" date="2024-01" db="EMBL/GenBank/DDBJ databases">
        <title>A draft genome for the cacao thread blight pathogen Marasmiellus scandens.</title>
        <authorList>
            <person name="Baruah I.K."/>
            <person name="Leung J."/>
            <person name="Bukari Y."/>
            <person name="Amoako-Attah I."/>
            <person name="Meinhardt L.W."/>
            <person name="Bailey B.A."/>
            <person name="Cohen S.P."/>
        </authorList>
    </citation>
    <scope>NUCLEOTIDE SEQUENCE [LARGE SCALE GENOMIC DNA]</scope>
    <source>
        <strain evidence="1 2">GH-19</strain>
    </source>
</reference>
<gene>
    <name evidence="1" type="ORF">VKT23_019222</name>
</gene>
<evidence type="ECO:0000313" key="2">
    <source>
        <dbReference type="Proteomes" id="UP001498398"/>
    </source>
</evidence>
<organism evidence="1 2">
    <name type="scientific">Marasmiellus scandens</name>
    <dbReference type="NCBI Taxonomy" id="2682957"/>
    <lineage>
        <taxon>Eukaryota</taxon>
        <taxon>Fungi</taxon>
        <taxon>Dikarya</taxon>
        <taxon>Basidiomycota</taxon>
        <taxon>Agaricomycotina</taxon>
        <taxon>Agaricomycetes</taxon>
        <taxon>Agaricomycetidae</taxon>
        <taxon>Agaricales</taxon>
        <taxon>Marasmiineae</taxon>
        <taxon>Omphalotaceae</taxon>
        <taxon>Marasmiellus</taxon>
    </lineage>
</organism>